<dbReference type="InParanoid" id="A0A067PYR3"/>
<dbReference type="STRING" id="933084.A0A067PYR3"/>
<evidence type="ECO:0000259" key="1">
    <source>
        <dbReference type="PROSITE" id="PS50053"/>
    </source>
</evidence>
<dbReference type="OrthoDB" id="428577at2759"/>
<gene>
    <name evidence="2" type="ORF">JAAARDRAFT_195056</name>
</gene>
<dbReference type="InterPro" id="IPR019956">
    <property type="entry name" value="Ubiquitin_dom"/>
</dbReference>
<keyword evidence="3" id="KW-1185">Reference proteome</keyword>
<evidence type="ECO:0000313" key="3">
    <source>
        <dbReference type="Proteomes" id="UP000027265"/>
    </source>
</evidence>
<dbReference type="SUPFAM" id="SSF54236">
    <property type="entry name" value="Ubiquitin-like"/>
    <property type="match status" value="1"/>
</dbReference>
<dbReference type="EMBL" id="KL197722">
    <property type="protein sequence ID" value="KDQ56412.1"/>
    <property type="molecule type" value="Genomic_DNA"/>
</dbReference>
<protein>
    <recommendedName>
        <fullName evidence="1">Ubiquitin-like domain-containing protein</fullName>
    </recommendedName>
</protein>
<dbReference type="AlphaFoldDB" id="A0A067PYR3"/>
<dbReference type="Pfam" id="PF00240">
    <property type="entry name" value="ubiquitin"/>
    <property type="match status" value="1"/>
</dbReference>
<accession>A0A067PYR3</accession>
<evidence type="ECO:0000313" key="2">
    <source>
        <dbReference type="EMBL" id="KDQ56412.1"/>
    </source>
</evidence>
<dbReference type="PANTHER" id="PTHR10666">
    <property type="entry name" value="UBIQUITIN"/>
    <property type="match status" value="1"/>
</dbReference>
<dbReference type="InterPro" id="IPR000626">
    <property type="entry name" value="Ubiquitin-like_dom"/>
</dbReference>
<dbReference type="InterPro" id="IPR029071">
    <property type="entry name" value="Ubiquitin-like_domsf"/>
</dbReference>
<dbReference type="PRINTS" id="PR00348">
    <property type="entry name" value="UBIQUITIN"/>
</dbReference>
<dbReference type="Gene3D" id="3.10.20.90">
    <property type="entry name" value="Phosphatidylinositol 3-kinase Catalytic Subunit, Chain A, domain 1"/>
    <property type="match status" value="1"/>
</dbReference>
<dbReference type="SMART" id="SM00213">
    <property type="entry name" value="UBQ"/>
    <property type="match status" value="1"/>
</dbReference>
<dbReference type="PROSITE" id="PS50053">
    <property type="entry name" value="UBIQUITIN_2"/>
    <property type="match status" value="1"/>
</dbReference>
<proteinExistence type="predicted"/>
<organism evidence="2 3">
    <name type="scientific">Jaapia argillacea MUCL 33604</name>
    <dbReference type="NCBI Taxonomy" id="933084"/>
    <lineage>
        <taxon>Eukaryota</taxon>
        <taxon>Fungi</taxon>
        <taxon>Dikarya</taxon>
        <taxon>Basidiomycota</taxon>
        <taxon>Agaricomycotina</taxon>
        <taxon>Agaricomycetes</taxon>
        <taxon>Agaricomycetidae</taxon>
        <taxon>Jaapiales</taxon>
        <taxon>Jaapiaceae</taxon>
        <taxon>Jaapia</taxon>
    </lineage>
</organism>
<dbReference type="Proteomes" id="UP000027265">
    <property type="component" value="Unassembled WGS sequence"/>
</dbReference>
<dbReference type="InterPro" id="IPR050158">
    <property type="entry name" value="Ubiquitin_ubiquitin-like"/>
</dbReference>
<dbReference type="HOGENOM" id="CLU_028134_0_0_1"/>
<feature type="domain" description="Ubiquitin-like" evidence="1">
    <location>
        <begin position="2"/>
        <end position="78"/>
    </location>
</feature>
<name>A0A067PYR3_9AGAM</name>
<sequence>MLGVTVVTLTGKRVSLQLDPDSRVISLKRAIQNKEGIDPSQQRLVFNGTDLADDSRTIASLGIEEGSTVHLVLRLRKPVIYLYPPKPMNVQVSLRLAPSSRFTTIYPVVPIGVEDFGCDDGPKYGQHIQWDIHAQPNGILTERSSGIEVSYLYWEADGSWNNTPPSSRPISPVNESVGFDPACPTLTPEDSVMIPVDLVAAYLDKTLCVLGLHVEARTSFITFWLPYLKKHRHIILRFLPQQSYSAMAPLRITPEPDVVRRVFMLFRGEDDENVEEGRWQQSVTRGREESRFWKEVVDTEEKVMDNGENPFTVLEWGGMQVI</sequence>
<reference evidence="3" key="1">
    <citation type="journal article" date="2014" name="Proc. Natl. Acad. Sci. U.S.A.">
        <title>Extensive sampling of basidiomycete genomes demonstrates inadequacy of the white-rot/brown-rot paradigm for wood decay fungi.</title>
        <authorList>
            <person name="Riley R."/>
            <person name="Salamov A.A."/>
            <person name="Brown D.W."/>
            <person name="Nagy L.G."/>
            <person name="Floudas D."/>
            <person name="Held B.W."/>
            <person name="Levasseur A."/>
            <person name="Lombard V."/>
            <person name="Morin E."/>
            <person name="Otillar R."/>
            <person name="Lindquist E.A."/>
            <person name="Sun H."/>
            <person name="LaButti K.M."/>
            <person name="Schmutz J."/>
            <person name="Jabbour D."/>
            <person name="Luo H."/>
            <person name="Baker S.E."/>
            <person name="Pisabarro A.G."/>
            <person name="Walton J.D."/>
            <person name="Blanchette R.A."/>
            <person name="Henrissat B."/>
            <person name="Martin F."/>
            <person name="Cullen D."/>
            <person name="Hibbett D.S."/>
            <person name="Grigoriev I.V."/>
        </authorList>
    </citation>
    <scope>NUCLEOTIDE SEQUENCE [LARGE SCALE GENOMIC DNA]</scope>
    <source>
        <strain evidence="3">MUCL 33604</strain>
    </source>
</reference>